<dbReference type="RefSeq" id="WP_105041474.1">
    <property type="nucleotide sequence ID" value="NZ_PPSL01000013.1"/>
</dbReference>
<keyword evidence="1" id="KW-0472">Membrane</keyword>
<keyword evidence="1" id="KW-1133">Transmembrane helix</keyword>
<dbReference type="EMBL" id="PPSL01000013">
    <property type="protein sequence ID" value="PQJ08779.1"/>
    <property type="molecule type" value="Genomic_DNA"/>
</dbReference>
<sequence length="109" mass="12089">MDQIYKNLSLAEHFINTQEPFVIAPNTMPFSVGGVVKPPDILLESQPIDLSKPMFQTASNSINLAAYVQQNWVPIVIVILVGGVIIFVVNEKYQEAKRVLPPSKVLTII</sequence>
<evidence type="ECO:0000313" key="3">
    <source>
        <dbReference type="Proteomes" id="UP000239872"/>
    </source>
</evidence>
<gene>
    <name evidence="2" type="ORF">CJD36_022540</name>
</gene>
<dbReference type="Proteomes" id="UP000239872">
    <property type="component" value="Unassembled WGS sequence"/>
</dbReference>
<proteinExistence type="predicted"/>
<keyword evidence="3" id="KW-1185">Reference proteome</keyword>
<feature type="transmembrane region" description="Helical" evidence="1">
    <location>
        <begin position="72"/>
        <end position="89"/>
    </location>
</feature>
<evidence type="ECO:0000313" key="2">
    <source>
        <dbReference type="EMBL" id="PQJ08779.1"/>
    </source>
</evidence>
<organism evidence="2 3">
    <name type="scientific">Flavipsychrobacter stenotrophus</name>
    <dbReference type="NCBI Taxonomy" id="2077091"/>
    <lineage>
        <taxon>Bacteria</taxon>
        <taxon>Pseudomonadati</taxon>
        <taxon>Bacteroidota</taxon>
        <taxon>Chitinophagia</taxon>
        <taxon>Chitinophagales</taxon>
        <taxon>Chitinophagaceae</taxon>
        <taxon>Flavipsychrobacter</taxon>
    </lineage>
</organism>
<accession>A0A2S7SPG5</accession>
<comment type="caution">
    <text evidence="2">The sequence shown here is derived from an EMBL/GenBank/DDBJ whole genome shotgun (WGS) entry which is preliminary data.</text>
</comment>
<keyword evidence="1" id="KW-0812">Transmembrane</keyword>
<dbReference type="AlphaFoldDB" id="A0A2S7SPG5"/>
<name>A0A2S7SPG5_9BACT</name>
<reference evidence="2 3" key="1">
    <citation type="submission" date="2018-01" db="EMBL/GenBank/DDBJ databases">
        <title>A novel member of the phylum Bacteroidetes isolated from glacier ice.</title>
        <authorList>
            <person name="Liu Q."/>
            <person name="Xin Y.-H."/>
        </authorList>
    </citation>
    <scope>NUCLEOTIDE SEQUENCE [LARGE SCALE GENOMIC DNA]</scope>
    <source>
        <strain evidence="2 3">RB1R16</strain>
    </source>
</reference>
<protein>
    <submittedName>
        <fullName evidence="2">Uncharacterized protein</fullName>
    </submittedName>
</protein>
<evidence type="ECO:0000256" key="1">
    <source>
        <dbReference type="SAM" id="Phobius"/>
    </source>
</evidence>